<name>A0A8J6CMK9_9ROSI</name>
<organism evidence="3 4">
    <name type="scientific">Gossypium anomalum</name>
    <dbReference type="NCBI Taxonomy" id="47600"/>
    <lineage>
        <taxon>Eukaryota</taxon>
        <taxon>Viridiplantae</taxon>
        <taxon>Streptophyta</taxon>
        <taxon>Embryophyta</taxon>
        <taxon>Tracheophyta</taxon>
        <taxon>Spermatophyta</taxon>
        <taxon>Magnoliopsida</taxon>
        <taxon>eudicotyledons</taxon>
        <taxon>Gunneridae</taxon>
        <taxon>Pentapetalae</taxon>
        <taxon>rosids</taxon>
        <taxon>malvids</taxon>
        <taxon>Malvales</taxon>
        <taxon>Malvaceae</taxon>
        <taxon>Malvoideae</taxon>
        <taxon>Gossypium</taxon>
    </lineage>
</organism>
<dbReference type="InterPro" id="IPR043502">
    <property type="entry name" value="DNA/RNA_pol_sf"/>
</dbReference>
<dbReference type="PANTHER" id="PTHR33064:SF37">
    <property type="entry name" value="RIBONUCLEASE H"/>
    <property type="match status" value="1"/>
</dbReference>
<evidence type="ECO:0000313" key="3">
    <source>
        <dbReference type="EMBL" id="KAG8477864.1"/>
    </source>
</evidence>
<evidence type="ECO:0000256" key="1">
    <source>
        <dbReference type="SAM" id="MobiDB-lite"/>
    </source>
</evidence>
<sequence length="785" mass="90195">MEKKLGKRPVSEESPPKSLPPKQVSKSLMIQGDQNPLTKFLKDYTESTIPKISTVQDIKSSESSSDTIEFSESSAETIEFSDLEDEELQKAFQTTKVEEPSDDEMQDIPESSFAQQRKMPKSSIGRTTFTLDDLPPAKWPDRIQEFHSWLETRKLTEDSNYSILMGLNPNLKPVILSSLLNPIQVAVNQALQTQNKDILHITKQAKKIAQIIRKSGVQIQEEDDIESVCSIEDKPSDRTICAIPTYDSSESESDYSDMQMIQAKAQSVDNTVDKVSVPHIPVKVYLDKYSKPITVIAFIDTGAAETIMNPDALPSEWWKPHIRFFDSAVNVSFATHLISKPITIQFFPGYCVKTIVLGSKLPEKDIVVESHSEFLNKCPNPLWKNLDFFIHLTFKKNEDINPTKASHQGMNPDHQILAEKECRELQQQDLIKPSDSQWACEAFYVNKKSEQIRGNLRLVINYQLLNHFLQDDKFPLPKKDLFFSSLAKARVFSKFDLKASFWQLGIHPKDRPKTGFCIPNGHFQWKVMPFGLNTAPSLFQEAMIKIFHPLMENALVYIDDILLYSKDEDSHAQLLDDFKSLISNYRIMLSEKKMQINKTKIQFLGMDIKEGKYSPQPHIAQELLKFPTRDLFFKQVEQFIGIVNYLRDFIPKFSNDKYWGAILLEKVNGKKQLCGYKSGRFSEAEIHYHSIFKEILAVKKDIDAPWGTCPRTYTPYHKGILKALREYYEGIPDPTEWSQDYPWQYSQISLAKIDLHDEKGQDKEMTCYSEDSMDSAQLRHSNTNS</sequence>
<dbReference type="EMBL" id="JAHUZN010000011">
    <property type="protein sequence ID" value="KAG8477864.1"/>
    <property type="molecule type" value="Genomic_DNA"/>
</dbReference>
<dbReference type="Pfam" id="PF00078">
    <property type="entry name" value="RVT_1"/>
    <property type="match status" value="1"/>
</dbReference>
<dbReference type="SUPFAM" id="SSF56672">
    <property type="entry name" value="DNA/RNA polymerases"/>
    <property type="match status" value="1"/>
</dbReference>
<gene>
    <name evidence="3" type="ORF">CXB51_027506</name>
</gene>
<comment type="caution">
    <text evidence="3">The sequence shown here is derived from an EMBL/GenBank/DDBJ whole genome shotgun (WGS) entry which is preliminary data.</text>
</comment>
<feature type="compositionally biased region" description="Low complexity" evidence="1">
    <location>
        <begin position="61"/>
        <end position="74"/>
    </location>
</feature>
<feature type="domain" description="Reverse transcriptase" evidence="2">
    <location>
        <begin position="426"/>
        <end position="608"/>
    </location>
</feature>
<feature type="region of interest" description="Disordered" evidence="1">
    <location>
        <begin position="1"/>
        <end position="31"/>
    </location>
</feature>
<dbReference type="CDD" id="cd01647">
    <property type="entry name" value="RT_LTR"/>
    <property type="match status" value="1"/>
</dbReference>
<reference evidence="3 4" key="1">
    <citation type="journal article" date="2021" name="bioRxiv">
        <title>The Gossypium anomalum genome as a resource for cotton improvement and evolutionary analysis of hybrid incompatibility.</title>
        <authorList>
            <person name="Grover C.E."/>
            <person name="Yuan D."/>
            <person name="Arick M.A."/>
            <person name="Miller E.R."/>
            <person name="Hu G."/>
            <person name="Peterson D.G."/>
            <person name="Wendel J.F."/>
            <person name="Udall J.A."/>
        </authorList>
    </citation>
    <scope>NUCLEOTIDE SEQUENCE [LARGE SCALE GENOMIC DNA]</scope>
    <source>
        <strain evidence="3">JFW-Udall</strain>
        <tissue evidence="3">Leaf</tissue>
    </source>
</reference>
<dbReference type="PANTHER" id="PTHR33064">
    <property type="entry name" value="POL PROTEIN"/>
    <property type="match status" value="1"/>
</dbReference>
<feature type="compositionally biased region" description="Basic and acidic residues" evidence="1">
    <location>
        <begin position="1"/>
        <end position="15"/>
    </location>
</feature>
<feature type="region of interest" description="Disordered" evidence="1">
    <location>
        <begin position="54"/>
        <end position="76"/>
    </location>
</feature>
<proteinExistence type="predicted"/>
<evidence type="ECO:0000313" key="4">
    <source>
        <dbReference type="Proteomes" id="UP000701853"/>
    </source>
</evidence>
<accession>A0A8J6CMK9</accession>
<dbReference type="InterPro" id="IPR051320">
    <property type="entry name" value="Viral_Replic_Matur_Polypro"/>
</dbReference>
<dbReference type="Gene3D" id="3.30.70.270">
    <property type="match status" value="1"/>
</dbReference>
<dbReference type="Gene3D" id="3.10.10.10">
    <property type="entry name" value="HIV Type 1 Reverse Transcriptase, subunit A, domain 1"/>
    <property type="match status" value="1"/>
</dbReference>
<keyword evidence="4" id="KW-1185">Reference proteome</keyword>
<dbReference type="PROSITE" id="PS50878">
    <property type="entry name" value="RT_POL"/>
    <property type="match status" value="1"/>
</dbReference>
<dbReference type="Proteomes" id="UP000701853">
    <property type="component" value="Chromosome 11"/>
</dbReference>
<dbReference type="InterPro" id="IPR000477">
    <property type="entry name" value="RT_dom"/>
</dbReference>
<dbReference type="OrthoDB" id="1914518at2759"/>
<dbReference type="AlphaFoldDB" id="A0A8J6CMK9"/>
<dbReference type="InterPro" id="IPR043128">
    <property type="entry name" value="Rev_trsase/Diguanyl_cyclase"/>
</dbReference>
<protein>
    <recommendedName>
        <fullName evidence="2">Reverse transcriptase domain-containing protein</fullName>
    </recommendedName>
</protein>
<evidence type="ECO:0000259" key="2">
    <source>
        <dbReference type="PROSITE" id="PS50878"/>
    </source>
</evidence>